<organism evidence="1">
    <name type="scientific">Anguilla anguilla</name>
    <name type="common">European freshwater eel</name>
    <name type="synonym">Muraena anguilla</name>
    <dbReference type="NCBI Taxonomy" id="7936"/>
    <lineage>
        <taxon>Eukaryota</taxon>
        <taxon>Metazoa</taxon>
        <taxon>Chordata</taxon>
        <taxon>Craniata</taxon>
        <taxon>Vertebrata</taxon>
        <taxon>Euteleostomi</taxon>
        <taxon>Actinopterygii</taxon>
        <taxon>Neopterygii</taxon>
        <taxon>Teleostei</taxon>
        <taxon>Anguilliformes</taxon>
        <taxon>Anguillidae</taxon>
        <taxon>Anguilla</taxon>
    </lineage>
</organism>
<dbReference type="AlphaFoldDB" id="A0A0E9SV70"/>
<name>A0A0E9SV70_ANGAN</name>
<dbReference type="EMBL" id="GBXM01064032">
    <property type="protein sequence ID" value="JAH44545.1"/>
    <property type="molecule type" value="Transcribed_RNA"/>
</dbReference>
<sequence length="29" mass="3580">MEYEPSKRITLEQAIKHPFFHPLRKAKRK</sequence>
<evidence type="ECO:0000313" key="1">
    <source>
        <dbReference type="EMBL" id="JAH44545.1"/>
    </source>
</evidence>
<proteinExistence type="predicted"/>
<reference evidence="1" key="1">
    <citation type="submission" date="2014-11" db="EMBL/GenBank/DDBJ databases">
        <authorList>
            <person name="Amaro Gonzalez C."/>
        </authorList>
    </citation>
    <scope>NUCLEOTIDE SEQUENCE</scope>
</reference>
<protein>
    <recommendedName>
        <fullName evidence="2">Protein kinase domain-containing protein</fullName>
    </recommendedName>
</protein>
<evidence type="ECO:0008006" key="2">
    <source>
        <dbReference type="Google" id="ProtNLM"/>
    </source>
</evidence>
<reference evidence="1" key="2">
    <citation type="journal article" date="2015" name="Fish Shellfish Immunol.">
        <title>Early steps in the European eel (Anguilla anguilla)-Vibrio vulnificus interaction in the gills: Role of the RtxA13 toxin.</title>
        <authorList>
            <person name="Callol A."/>
            <person name="Pajuelo D."/>
            <person name="Ebbesson L."/>
            <person name="Teles M."/>
            <person name="MacKenzie S."/>
            <person name="Amaro C."/>
        </authorList>
    </citation>
    <scope>NUCLEOTIDE SEQUENCE</scope>
</reference>
<dbReference type="Gene3D" id="1.10.510.10">
    <property type="entry name" value="Transferase(Phosphotransferase) domain 1"/>
    <property type="match status" value="1"/>
</dbReference>
<accession>A0A0E9SV70</accession>